<dbReference type="OrthoDB" id="298012at2759"/>
<dbReference type="Proteomes" id="UP000479190">
    <property type="component" value="Unassembled WGS sequence"/>
</dbReference>
<sequence>MRRKLDITSRPSASATYFFREIHHINAVRHPVITVYYSYATFRSYDKSALTSTTTTTTTKNKTHSPRNNYELRVRTDENVVEDTTLVFNNNIDNANDQDEVLISVDSISADQDLVNEKINVESQVDEPSSCSGISLDFSNMNFGSTVRNYFINVGLALRYTICDTNLVSPSTKFYSRFRDCEGPRYGRPFIAAPASSVDAKFAWVRRDENRQNDIMRASKLLVGTRAPRETTFLYFGIFFQRLLLSSSNESDTALRDYHESSSSRIGEEELTNREDKSFMDGVPTANFLLPAVFIQEKFSRDQARTVKMCFSSRLNHCIIAFPKNIQFAKSLETLIDATWDNLKSLRASVLFALLESLKIGGCYDLDRNDMVAIEKCFNEYESFQRPAYLENNRCDVTIADPKSADIAKQVQQYDALLGTTQVDGKFLDSAGSRLKIVATPSAGYDHLDVEEIKRRGIRAGHSPRVLSAAVAEVAVCLLIMAARRMHEGRQLLEAGKTQKGFQWLLGHDLRHKTVGIVGLGDIGTETVKRLKAFAIDKFLYTGHSRKKIGDDLGAEFVTLDALLRQSDFVINCVPLTKETTKMFDDAAFAKMKKNSVFVNIGRGLTVDTEALVRALKNGTIYAAGLDVTDPEPLPVDHELLKLPNAVVLPHMGSQTVETREDMAVTAVKNVLNFFEGKPLLYEI</sequence>
<dbReference type="SUPFAM" id="SSF51735">
    <property type="entry name" value="NAD(P)-binding Rossmann-fold domains"/>
    <property type="match status" value="1"/>
</dbReference>
<dbReference type="GO" id="GO:0005829">
    <property type="term" value="C:cytosol"/>
    <property type="evidence" value="ECO:0007669"/>
    <property type="project" value="TreeGrafter"/>
</dbReference>
<keyword evidence="6" id="KW-1185">Reference proteome</keyword>
<organism evidence="5 6">
    <name type="scientific">Trichogramma brassicae</name>
    <dbReference type="NCBI Taxonomy" id="86971"/>
    <lineage>
        <taxon>Eukaryota</taxon>
        <taxon>Metazoa</taxon>
        <taxon>Ecdysozoa</taxon>
        <taxon>Arthropoda</taxon>
        <taxon>Hexapoda</taxon>
        <taxon>Insecta</taxon>
        <taxon>Pterygota</taxon>
        <taxon>Neoptera</taxon>
        <taxon>Endopterygota</taxon>
        <taxon>Hymenoptera</taxon>
        <taxon>Apocrita</taxon>
        <taxon>Proctotrupomorpha</taxon>
        <taxon>Chalcidoidea</taxon>
        <taxon>Trichogrammatidae</taxon>
        <taxon>Trichogramma</taxon>
    </lineage>
</organism>
<feature type="domain" description="D-isomer specific 2-hydroxyacid dehydrogenase catalytic" evidence="3">
    <location>
        <begin position="388"/>
        <end position="681"/>
    </location>
</feature>
<accession>A0A6H5IQE1</accession>
<dbReference type="AlphaFoldDB" id="A0A6H5IQE1"/>
<dbReference type="Gene3D" id="3.40.50.720">
    <property type="entry name" value="NAD(P)-binding Rossmann-like Domain"/>
    <property type="match status" value="2"/>
</dbReference>
<dbReference type="GO" id="GO:0008465">
    <property type="term" value="F:hydroxypyruvate reductase (NADH) activity"/>
    <property type="evidence" value="ECO:0007669"/>
    <property type="project" value="TreeGrafter"/>
</dbReference>
<proteinExistence type="predicted"/>
<dbReference type="Pfam" id="PF02826">
    <property type="entry name" value="2-Hacid_dh_C"/>
    <property type="match status" value="1"/>
</dbReference>
<evidence type="ECO:0000256" key="2">
    <source>
        <dbReference type="ARBA" id="ARBA00073306"/>
    </source>
</evidence>
<dbReference type="InterPro" id="IPR036291">
    <property type="entry name" value="NAD(P)-bd_dom_sf"/>
</dbReference>
<dbReference type="Pfam" id="PF00389">
    <property type="entry name" value="2-Hacid_dh"/>
    <property type="match status" value="1"/>
</dbReference>
<dbReference type="PANTHER" id="PTHR10996">
    <property type="entry name" value="2-HYDROXYACID DEHYDROGENASE-RELATED"/>
    <property type="match status" value="1"/>
</dbReference>
<dbReference type="SUPFAM" id="SSF52283">
    <property type="entry name" value="Formate/glycerate dehydrogenase catalytic domain-like"/>
    <property type="match status" value="1"/>
</dbReference>
<dbReference type="InterPro" id="IPR050223">
    <property type="entry name" value="D-isomer_2-hydroxyacid_DH"/>
</dbReference>
<dbReference type="PANTHER" id="PTHR10996:SF119">
    <property type="entry name" value="FI03731P-RELATED"/>
    <property type="match status" value="1"/>
</dbReference>
<dbReference type="GO" id="GO:0051287">
    <property type="term" value="F:NAD binding"/>
    <property type="evidence" value="ECO:0007669"/>
    <property type="project" value="InterPro"/>
</dbReference>
<evidence type="ECO:0000313" key="5">
    <source>
        <dbReference type="EMBL" id="CAB0037978.1"/>
    </source>
</evidence>
<dbReference type="GO" id="GO:0030267">
    <property type="term" value="F:glyoxylate reductase (NADPH) activity"/>
    <property type="evidence" value="ECO:0007669"/>
    <property type="project" value="TreeGrafter"/>
</dbReference>
<dbReference type="CDD" id="cd05301">
    <property type="entry name" value="GDH"/>
    <property type="match status" value="1"/>
</dbReference>
<reference evidence="5 6" key="1">
    <citation type="submission" date="2020-02" db="EMBL/GenBank/DDBJ databases">
        <authorList>
            <person name="Ferguson B K."/>
        </authorList>
    </citation>
    <scope>NUCLEOTIDE SEQUENCE [LARGE SCALE GENOMIC DNA]</scope>
</reference>
<feature type="domain" description="D-isomer specific 2-hydroxyacid dehydrogenase NAD-binding" evidence="4">
    <location>
        <begin position="477"/>
        <end position="653"/>
    </location>
</feature>
<dbReference type="EMBL" id="CADCXV010000882">
    <property type="protein sequence ID" value="CAB0037978.1"/>
    <property type="molecule type" value="Genomic_DNA"/>
</dbReference>
<evidence type="ECO:0000256" key="1">
    <source>
        <dbReference type="ARBA" id="ARBA00023002"/>
    </source>
</evidence>
<gene>
    <name evidence="5" type="ORF">TBRA_LOCUS9777</name>
</gene>
<keyword evidence="1" id="KW-0560">Oxidoreductase</keyword>
<protein>
    <recommendedName>
        <fullName evidence="2">Glyoxylate reductase/hydroxypyruvate reductase</fullName>
    </recommendedName>
</protein>
<evidence type="ECO:0000259" key="3">
    <source>
        <dbReference type="Pfam" id="PF00389"/>
    </source>
</evidence>
<dbReference type="InterPro" id="IPR006140">
    <property type="entry name" value="D-isomer_DH_NAD-bd"/>
</dbReference>
<dbReference type="FunFam" id="3.40.50.720:FF:000026">
    <property type="entry name" value="Glyoxylate/hydroxypyruvate reductase B"/>
    <property type="match status" value="1"/>
</dbReference>
<dbReference type="InterPro" id="IPR006139">
    <property type="entry name" value="D-isomer_2_OHA_DH_cat_dom"/>
</dbReference>
<evidence type="ECO:0000313" key="6">
    <source>
        <dbReference type="Proteomes" id="UP000479190"/>
    </source>
</evidence>
<name>A0A6H5IQE1_9HYME</name>
<evidence type="ECO:0000259" key="4">
    <source>
        <dbReference type="Pfam" id="PF02826"/>
    </source>
</evidence>